<evidence type="ECO:0000313" key="2">
    <source>
        <dbReference type="Proteomes" id="UP001194580"/>
    </source>
</evidence>
<dbReference type="AlphaFoldDB" id="A0AAD4H8B1"/>
<organism evidence="1 2">
    <name type="scientific">Linnemannia exigua</name>
    <dbReference type="NCBI Taxonomy" id="604196"/>
    <lineage>
        <taxon>Eukaryota</taxon>
        <taxon>Fungi</taxon>
        <taxon>Fungi incertae sedis</taxon>
        <taxon>Mucoromycota</taxon>
        <taxon>Mortierellomycotina</taxon>
        <taxon>Mortierellomycetes</taxon>
        <taxon>Mortierellales</taxon>
        <taxon>Mortierellaceae</taxon>
        <taxon>Linnemannia</taxon>
    </lineage>
</organism>
<gene>
    <name evidence="1" type="ORF">BGZ95_006334</name>
</gene>
<keyword evidence="2" id="KW-1185">Reference proteome</keyword>
<name>A0AAD4H8B1_9FUNG</name>
<sequence length="350" mass="39744">MLPLYRWEMSHVMQTGLELVFRKGELSTDFQTPPPADAPICFRQAVIGLSSQSAGFRVKWITFDHGCGLAETAYLLRDVHVLICPHGNAIGTSVFMPITNPVPTLISLDTSRYSECWFINTASAISQYFMQSVCGPHRYVNVATKSRCPYYKDTDLAHRALGIWGTSIVLGDLTDDALEEFRKYVKRTPSAQRLVKVMLDILICSEYPVALLKKYDDEITMYFLEGFWRDSPRYVDAPRIVALVQELQKDQEREQVTAASVAVRGERKPELNFQQYLNYLRESRACGVKYCRQILTRNVMSSSRAYGIHSLLNGICLQLTTLCLKVWKICQIGTQIHSSTRDAAPLPRHS</sequence>
<evidence type="ECO:0000313" key="1">
    <source>
        <dbReference type="EMBL" id="KAG0277198.1"/>
    </source>
</evidence>
<dbReference type="Proteomes" id="UP001194580">
    <property type="component" value="Unassembled WGS sequence"/>
</dbReference>
<protein>
    <submittedName>
        <fullName evidence="1">Uncharacterized protein</fullName>
    </submittedName>
</protein>
<dbReference type="EMBL" id="JAAAIL010000295">
    <property type="protein sequence ID" value="KAG0277198.1"/>
    <property type="molecule type" value="Genomic_DNA"/>
</dbReference>
<comment type="caution">
    <text evidence="1">The sequence shown here is derived from an EMBL/GenBank/DDBJ whole genome shotgun (WGS) entry which is preliminary data.</text>
</comment>
<accession>A0AAD4H8B1</accession>
<reference evidence="1" key="1">
    <citation type="journal article" date="2020" name="Fungal Divers.">
        <title>Resolving the Mortierellaceae phylogeny through synthesis of multi-gene phylogenetics and phylogenomics.</title>
        <authorList>
            <person name="Vandepol N."/>
            <person name="Liber J."/>
            <person name="Desiro A."/>
            <person name="Na H."/>
            <person name="Kennedy M."/>
            <person name="Barry K."/>
            <person name="Grigoriev I.V."/>
            <person name="Miller A.N."/>
            <person name="O'Donnell K."/>
            <person name="Stajich J.E."/>
            <person name="Bonito G."/>
        </authorList>
    </citation>
    <scope>NUCLEOTIDE SEQUENCE</scope>
    <source>
        <strain evidence="1">NRRL 28262</strain>
    </source>
</reference>
<proteinExistence type="predicted"/>